<dbReference type="Proteomes" id="UP000197032">
    <property type="component" value="Unassembled WGS sequence"/>
</dbReference>
<accession>A0A1Z5HNI4</accession>
<dbReference type="Gene3D" id="3.30.428.10">
    <property type="entry name" value="HIT-like"/>
    <property type="match status" value="1"/>
</dbReference>
<evidence type="ECO:0000313" key="5">
    <source>
        <dbReference type="EMBL" id="GAW90947.1"/>
    </source>
</evidence>
<proteinExistence type="predicted"/>
<dbReference type="PANTHER" id="PTHR42997">
    <property type="entry name" value="HIT FAMILY HYDROLASE"/>
    <property type="match status" value="1"/>
</dbReference>
<comment type="caution">
    <text evidence="5">The sequence shown here is derived from an EMBL/GenBank/DDBJ whole genome shotgun (WGS) entry which is preliminary data.</text>
</comment>
<feature type="short sequence motif" description="Histidine triad motif" evidence="2 3">
    <location>
        <begin position="93"/>
        <end position="97"/>
    </location>
</feature>
<keyword evidence="5" id="KW-0378">Hydrolase</keyword>
<feature type="active site" description="Tele-AMP-histidine intermediate" evidence="1">
    <location>
        <position position="95"/>
    </location>
</feature>
<dbReference type="SUPFAM" id="SSF54197">
    <property type="entry name" value="HIT-like"/>
    <property type="match status" value="1"/>
</dbReference>
<dbReference type="AlphaFoldDB" id="A0A1Z5HNI4"/>
<reference evidence="6" key="1">
    <citation type="journal article" date="2017" name="Appl. Environ. Microbiol.">
        <title>Genomic analysis of Calderihabitans maritimus KKC1, a thermophilic hydrogenogenic carboxydotrophic bacterium isolated from marine sediment.</title>
        <authorList>
            <person name="Omae K."/>
            <person name="Yoneda Y."/>
            <person name="Fukuyama Y."/>
            <person name="Yoshida T."/>
            <person name="Sako Y."/>
        </authorList>
    </citation>
    <scope>NUCLEOTIDE SEQUENCE [LARGE SCALE GENOMIC DNA]</scope>
    <source>
        <strain evidence="6">KKC1</strain>
    </source>
</reference>
<evidence type="ECO:0000256" key="3">
    <source>
        <dbReference type="PROSITE-ProRule" id="PRU00464"/>
    </source>
</evidence>
<feature type="domain" description="HIT" evidence="4">
    <location>
        <begin position="1"/>
        <end position="108"/>
    </location>
</feature>
<gene>
    <name evidence="5" type="ORF">KKC1_01090</name>
</gene>
<organism evidence="5 6">
    <name type="scientific">Calderihabitans maritimus</name>
    <dbReference type="NCBI Taxonomy" id="1246530"/>
    <lineage>
        <taxon>Bacteria</taxon>
        <taxon>Bacillati</taxon>
        <taxon>Bacillota</taxon>
        <taxon>Clostridia</taxon>
        <taxon>Neomoorellales</taxon>
        <taxon>Calderihabitantaceae</taxon>
        <taxon>Calderihabitans</taxon>
    </lineage>
</organism>
<dbReference type="PANTHER" id="PTHR42997:SF1">
    <property type="entry name" value="AP-4-A PHOSPHORYLASE"/>
    <property type="match status" value="1"/>
</dbReference>
<dbReference type="PRINTS" id="PR00332">
    <property type="entry name" value="HISTRIAD"/>
</dbReference>
<sequence>MDSCIFCSEPETEIVAENDLARAFYDKYPVNEGHVLIVPKRHVETLFEATLEELDAINRLLFKVKDKLDKKFNPDGYNVGVNVGRAAGQTIFHLHYHVIPRYLGDVKDPRGGIRKIKKSVIPYLAEGEEN</sequence>
<evidence type="ECO:0000256" key="1">
    <source>
        <dbReference type="PIRSR" id="PIRSR601310-1"/>
    </source>
</evidence>
<name>A0A1Z5HNI4_9FIRM</name>
<dbReference type="InterPro" id="IPR011146">
    <property type="entry name" value="HIT-like"/>
</dbReference>
<dbReference type="Pfam" id="PF01230">
    <property type="entry name" value="HIT"/>
    <property type="match status" value="1"/>
</dbReference>
<protein>
    <submittedName>
        <fullName evidence="5">HIT family hydrolase, diadenosine tetraphosphate hydrolase</fullName>
    </submittedName>
</protein>
<dbReference type="InterPro" id="IPR036265">
    <property type="entry name" value="HIT-like_sf"/>
</dbReference>
<keyword evidence="6" id="KW-1185">Reference proteome</keyword>
<evidence type="ECO:0000313" key="6">
    <source>
        <dbReference type="Proteomes" id="UP000197032"/>
    </source>
</evidence>
<dbReference type="PROSITE" id="PS51084">
    <property type="entry name" value="HIT_2"/>
    <property type="match status" value="1"/>
</dbReference>
<evidence type="ECO:0000259" key="4">
    <source>
        <dbReference type="PROSITE" id="PS51084"/>
    </source>
</evidence>
<dbReference type="OrthoDB" id="9784774at2"/>
<dbReference type="InterPro" id="IPR001310">
    <property type="entry name" value="Histidine_triad_HIT"/>
</dbReference>
<evidence type="ECO:0000256" key="2">
    <source>
        <dbReference type="PIRSR" id="PIRSR601310-3"/>
    </source>
</evidence>
<dbReference type="GO" id="GO:0016787">
    <property type="term" value="F:hydrolase activity"/>
    <property type="evidence" value="ECO:0007669"/>
    <property type="project" value="UniProtKB-KW"/>
</dbReference>
<dbReference type="EMBL" id="BDGJ01000002">
    <property type="protein sequence ID" value="GAW90947.1"/>
    <property type="molecule type" value="Genomic_DNA"/>
</dbReference>
<dbReference type="InterPro" id="IPR052908">
    <property type="entry name" value="AP-4-A_phosphorylase"/>
</dbReference>
<dbReference type="RefSeq" id="WP_088552557.1">
    <property type="nucleotide sequence ID" value="NZ_BDGJ01000002.1"/>
</dbReference>